<organism evidence="1">
    <name type="scientific">bioreactor metagenome</name>
    <dbReference type="NCBI Taxonomy" id="1076179"/>
    <lineage>
        <taxon>unclassified sequences</taxon>
        <taxon>metagenomes</taxon>
        <taxon>ecological metagenomes</taxon>
    </lineage>
</organism>
<proteinExistence type="predicted"/>
<sequence>MRVELVLLQDAQNFVVAPMIQHVGNIRHVFRVKVVDARLLHDAIECLLRLFAAVLLVLHRCRVLLTHDGFHFPFVLVIQIVQPFSLRYVRIFITV</sequence>
<evidence type="ECO:0000313" key="1">
    <source>
        <dbReference type="EMBL" id="MPN07907.1"/>
    </source>
</evidence>
<gene>
    <name evidence="1" type="ORF">SDC9_155179</name>
</gene>
<dbReference type="AlphaFoldDB" id="A0A645F134"/>
<reference evidence="1" key="1">
    <citation type="submission" date="2019-08" db="EMBL/GenBank/DDBJ databases">
        <authorList>
            <person name="Kucharzyk K."/>
            <person name="Murdoch R.W."/>
            <person name="Higgins S."/>
            <person name="Loffler F."/>
        </authorList>
    </citation>
    <scope>NUCLEOTIDE SEQUENCE</scope>
</reference>
<protein>
    <submittedName>
        <fullName evidence="1">Uncharacterized protein</fullName>
    </submittedName>
</protein>
<comment type="caution">
    <text evidence="1">The sequence shown here is derived from an EMBL/GenBank/DDBJ whole genome shotgun (WGS) entry which is preliminary data.</text>
</comment>
<name>A0A645F134_9ZZZZ</name>
<dbReference type="EMBL" id="VSSQ01053919">
    <property type="protein sequence ID" value="MPN07907.1"/>
    <property type="molecule type" value="Genomic_DNA"/>
</dbReference>
<accession>A0A645F134</accession>